<proteinExistence type="predicted"/>
<dbReference type="InterPro" id="IPR013121">
    <property type="entry name" value="Fe_red_NAD-bd_6"/>
</dbReference>
<sequence length="84" mass="9265">MDNSYKQIQNVEMATPTASPASWSYVASADHRELESLPIQSLAQAIKVHFGARPDLKKILFESKASDVGVLVCGPRKTRHEVGR</sequence>
<protein>
    <submittedName>
        <fullName evidence="3">Ferric reductase, NAD binding domain containing protein</fullName>
    </submittedName>
</protein>
<comment type="caution">
    <text evidence="3">The sequence shown here is derived from an EMBL/GenBank/DDBJ whole genome shotgun (WGS) entry which is preliminary data.</text>
</comment>
<name>A0A2P5CAY1_PARAD</name>
<accession>A0A2P5CAY1</accession>
<dbReference type="Proteomes" id="UP000237105">
    <property type="component" value="Unassembled WGS sequence"/>
</dbReference>
<organism evidence="3 4">
    <name type="scientific">Parasponia andersonii</name>
    <name type="common">Sponia andersonii</name>
    <dbReference type="NCBI Taxonomy" id="3476"/>
    <lineage>
        <taxon>Eukaryota</taxon>
        <taxon>Viridiplantae</taxon>
        <taxon>Streptophyta</taxon>
        <taxon>Embryophyta</taxon>
        <taxon>Tracheophyta</taxon>
        <taxon>Spermatophyta</taxon>
        <taxon>Magnoliopsida</taxon>
        <taxon>eudicotyledons</taxon>
        <taxon>Gunneridae</taxon>
        <taxon>Pentapetalae</taxon>
        <taxon>rosids</taxon>
        <taxon>fabids</taxon>
        <taxon>Rosales</taxon>
        <taxon>Cannabaceae</taxon>
        <taxon>Parasponia</taxon>
    </lineage>
</organism>
<dbReference type="OrthoDB" id="167398at2759"/>
<evidence type="ECO:0000313" key="4">
    <source>
        <dbReference type="Proteomes" id="UP000237105"/>
    </source>
</evidence>
<dbReference type="Gene3D" id="3.40.50.80">
    <property type="entry name" value="Nucleotide-binding domain of ferredoxin-NADP reductase (FNR) module"/>
    <property type="match status" value="1"/>
</dbReference>
<dbReference type="AlphaFoldDB" id="A0A2P5CAY1"/>
<dbReference type="EMBL" id="JXTB01000151">
    <property type="protein sequence ID" value="PON58181.1"/>
    <property type="molecule type" value="Genomic_DNA"/>
</dbReference>
<keyword evidence="1" id="KW-0560">Oxidoreductase</keyword>
<evidence type="ECO:0000256" key="1">
    <source>
        <dbReference type="ARBA" id="ARBA00023002"/>
    </source>
</evidence>
<keyword evidence="4" id="KW-1185">Reference proteome</keyword>
<feature type="domain" description="Ferric reductase NAD binding" evidence="2">
    <location>
        <begin position="26"/>
        <end position="82"/>
    </location>
</feature>
<gene>
    <name evidence="3" type="ORF">PanWU01x14_167800</name>
</gene>
<dbReference type="InterPro" id="IPR039261">
    <property type="entry name" value="FNR_nucleotide-bd"/>
</dbReference>
<evidence type="ECO:0000259" key="2">
    <source>
        <dbReference type="Pfam" id="PF08030"/>
    </source>
</evidence>
<dbReference type="GO" id="GO:0016491">
    <property type="term" value="F:oxidoreductase activity"/>
    <property type="evidence" value="ECO:0007669"/>
    <property type="project" value="UniProtKB-KW"/>
</dbReference>
<dbReference type="Pfam" id="PF08030">
    <property type="entry name" value="NAD_binding_6"/>
    <property type="match status" value="1"/>
</dbReference>
<reference evidence="4" key="1">
    <citation type="submission" date="2016-06" db="EMBL/GenBank/DDBJ databases">
        <title>Parallel loss of symbiosis genes in relatives of nitrogen-fixing non-legume Parasponia.</title>
        <authorList>
            <person name="Van Velzen R."/>
            <person name="Holmer R."/>
            <person name="Bu F."/>
            <person name="Rutten L."/>
            <person name="Van Zeijl A."/>
            <person name="Liu W."/>
            <person name="Santuari L."/>
            <person name="Cao Q."/>
            <person name="Sharma T."/>
            <person name="Shen D."/>
            <person name="Roswanjaya Y."/>
            <person name="Wardhani T."/>
            <person name="Kalhor M.S."/>
            <person name="Jansen J."/>
            <person name="Van den Hoogen J."/>
            <person name="Gungor B."/>
            <person name="Hartog M."/>
            <person name="Hontelez J."/>
            <person name="Verver J."/>
            <person name="Yang W.-C."/>
            <person name="Schijlen E."/>
            <person name="Repin R."/>
            <person name="Schilthuizen M."/>
            <person name="Schranz E."/>
            <person name="Heidstra R."/>
            <person name="Miyata K."/>
            <person name="Fedorova E."/>
            <person name="Kohlen W."/>
            <person name="Bisseling T."/>
            <person name="Smit S."/>
            <person name="Geurts R."/>
        </authorList>
    </citation>
    <scope>NUCLEOTIDE SEQUENCE [LARGE SCALE GENOMIC DNA]</scope>
    <source>
        <strain evidence="4">cv. WU1-14</strain>
    </source>
</reference>
<evidence type="ECO:0000313" key="3">
    <source>
        <dbReference type="EMBL" id="PON58181.1"/>
    </source>
</evidence>
<dbReference type="STRING" id="3476.A0A2P5CAY1"/>